<proteinExistence type="predicted"/>
<sequence>MDSPNPNRVGIFEIYRRYCDIRSGKAYKDISNGQDDETQWSKFLRDALAQLLKFVESSLYSRISIFDELLMLKLNLGCMVSFICFKSWNRIYEHICCYKICVFSFFSFRVCLLEERSIFEVSATLLLSVVG</sequence>
<name>A0A2P2JQ43_RHIMU</name>
<dbReference type="EMBL" id="GGEC01015102">
    <property type="protein sequence ID" value="MBW95585.1"/>
    <property type="molecule type" value="Transcribed_RNA"/>
</dbReference>
<dbReference type="AlphaFoldDB" id="A0A2P2JQ43"/>
<evidence type="ECO:0000313" key="1">
    <source>
        <dbReference type="EMBL" id="MBW95585.1"/>
    </source>
</evidence>
<accession>A0A2P2JQ43</accession>
<protein>
    <submittedName>
        <fullName evidence="1">Defective in cullin neddylation protein</fullName>
    </submittedName>
</protein>
<reference evidence="1" key="1">
    <citation type="submission" date="2018-02" db="EMBL/GenBank/DDBJ databases">
        <title>Rhizophora mucronata_Transcriptome.</title>
        <authorList>
            <person name="Meera S.P."/>
            <person name="Sreeshan A."/>
            <person name="Augustine A."/>
        </authorList>
    </citation>
    <scope>NUCLEOTIDE SEQUENCE</scope>
    <source>
        <tissue evidence="1">Leaf</tissue>
    </source>
</reference>
<organism evidence="1">
    <name type="scientific">Rhizophora mucronata</name>
    <name type="common">Asiatic mangrove</name>
    <dbReference type="NCBI Taxonomy" id="61149"/>
    <lineage>
        <taxon>Eukaryota</taxon>
        <taxon>Viridiplantae</taxon>
        <taxon>Streptophyta</taxon>
        <taxon>Embryophyta</taxon>
        <taxon>Tracheophyta</taxon>
        <taxon>Spermatophyta</taxon>
        <taxon>Magnoliopsida</taxon>
        <taxon>eudicotyledons</taxon>
        <taxon>Gunneridae</taxon>
        <taxon>Pentapetalae</taxon>
        <taxon>rosids</taxon>
        <taxon>fabids</taxon>
        <taxon>Malpighiales</taxon>
        <taxon>Rhizophoraceae</taxon>
        <taxon>Rhizophora</taxon>
    </lineage>
</organism>